<dbReference type="Proteomes" id="UP000275883">
    <property type="component" value="Chromosome"/>
</dbReference>
<keyword evidence="2" id="KW-1185">Reference proteome</keyword>
<sequence length="108" mass="12442">MTFKLGFIDKNDVNKRYLLNKDITLDNLQNDYKNNLYPEVILNNITFENLNLVSLSQITAENLKSQIGQSLLQSANIKYKETGKSNPQEIEYNNFTLNLNTIKIADVK</sequence>
<name>A0A3G8LJB1_9MOLU</name>
<dbReference type="OrthoDB" id="400420at2"/>
<dbReference type="EMBL" id="CP034044">
    <property type="protein sequence ID" value="AZG68962.1"/>
    <property type="molecule type" value="Genomic_DNA"/>
</dbReference>
<accession>A0A3G8LJB1</accession>
<reference evidence="1 2" key="1">
    <citation type="submission" date="2018-11" db="EMBL/GenBank/DDBJ databases">
        <title>Genome sequence of Mycoplasma struthionis sp. nov.</title>
        <authorList>
            <person name="Spergser J."/>
        </authorList>
    </citation>
    <scope>NUCLEOTIDE SEQUENCE [LARGE SCALE GENOMIC DNA]</scope>
    <source>
        <strain evidence="1 2">237IA</strain>
    </source>
</reference>
<protein>
    <submittedName>
        <fullName evidence="1">Uncharacterized protein</fullName>
    </submittedName>
</protein>
<dbReference type="AlphaFoldDB" id="A0A3G8LJB1"/>
<evidence type="ECO:0000313" key="2">
    <source>
        <dbReference type="Proteomes" id="UP000275883"/>
    </source>
</evidence>
<organism evidence="1 2">
    <name type="scientific">Mycoplasma struthionis</name>
    <dbReference type="NCBI Taxonomy" id="538220"/>
    <lineage>
        <taxon>Bacteria</taxon>
        <taxon>Bacillati</taxon>
        <taxon>Mycoplasmatota</taxon>
        <taxon>Mollicutes</taxon>
        <taxon>Mycoplasmataceae</taxon>
        <taxon>Mycoplasma</taxon>
    </lineage>
</organism>
<evidence type="ECO:0000313" key="1">
    <source>
        <dbReference type="EMBL" id="AZG68962.1"/>
    </source>
</evidence>
<dbReference type="KEGG" id="mstr:EGN60_03395"/>
<dbReference type="RefSeq" id="WP_124724644.1">
    <property type="nucleotide sequence ID" value="NZ_CP034044.1"/>
</dbReference>
<gene>
    <name evidence="1" type="ORF">EGN60_03395</name>
</gene>
<proteinExistence type="predicted"/>